<keyword evidence="3" id="KW-1185">Reference proteome</keyword>
<comment type="caution">
    <text evidence="2">The sequence shown here is derived from an EMBL/GenBank/DDBJ whole genome shotgun (WGS) entry which is preliminary data.</text>
</comment>
<dbReference type="Pfam" id="PF21018">
    <property type="entry name" value="BipA_C"/>
    <property type="match status" value="1"/>
</dbReference>
<dbReference type="PROSITE" id="PS00301">
    <property type="entry name" value="G_TR_1"/>
    <property type="match status" value="1"/>
</dbReference>
<dbReference type="Gene3D" id="3.30.70.240">
    <property type="match status" value="1"/>
</dbReference>
<dbReference type="Gene3D" id="3.30.70.870">
    <property type="entry name" value="Elongation Factor G (Translational Gtpase), domain 3"/>
    <property type="match status" value="1"/>
</dbReference>
<dbReference type="SUPFAM" id="SSF52540">
    <property type="entry name" value="P-loop containing nucleoside triphosphate hydrolases"/>
    <property type="match status" value="1"/>
</dbReference>
<dbReference type="PROSITE" id="PS51722">
    <property type="entry name" value="G_TR_2"/>
    <property type="match status" value="1"/>
</dbReference>
<dbReference type="NCBIfam" id="TIGR00231">
    <property type="entry name" value="small_GTP"/>
    <property type="match status" value="1"/>
</dbReference>
<organism evidence="2 3">
    <name type="scientific">Babesia ovata</name>
    <dbReference type="NCBI Taxonomy" id="189622"/>
    <lineage>
        <taxon>Eukaryota</taxon>
        <taxon>Sar</taxon>
        <taxon>Alveolata</taxon>
        <taxon>Apicomplexa</taxon>
        <taxon>Aconoidasida</taxon>
        <taxon>Piroplasmida</taxon>
        <taxon>Babesiidae</taxon>
        <taxon>Babesia</taxon>
    </lineage>
</organism>
<dbReference type="InterPro" id="IPR000795">
    <property type="entry name" value="T_Tr_GTP-bd_dom"/>
</dbReference>
<protein>
    <submittedName>
        <fullName evidence="2">GTP-binding protein</fullName>
    </submittedName>
</protein>
<dbReference type="InterPro" id="IPR031157">
    <property type="entry name" value="G_TR_CS"/>
</dbReference>
<dbReference type="VEuPathDB" id="PiroplasmaDB:BOVATA_038690"/>
<reference evidence="2 3" key="1">
    <citation type="journal article" date="2017" name="BMC Genomics">
        <title>Whole-genome assembly of Babesia ovata and comparative genomics between closely related pathogens.</title>
        <authorList>
            <person name="Yamagishi J."/>
            <person name="Asada M."/>
            <person name="Hakimi H."/>
            <person name="Tanaka T.Q."/>
            <person name="Sugimoto C."/>
            <person name="Kawazu S."/>
        </authorList>
    </citation>
    <scope>NUCLEOTIDE SEQUENCE [LARGE SCALE GENOMIC DNA]</scope>
    <source>
        <strain evidence="2 3">Miyake</strain>
    </source>
</reference>
<dbReference type="Gene3D" id="3.40.50.300">
    <property type="entry name" value="P-loop containing nucleotide triphosphate hydrolases"/>
    <property type="match status" value="1"/>
</dbReference>
<dbReference type="SUPFAM" id="SSF50447">
    <property type="entry name" value="Translation proteins"/>
    <property type="match status" value="1"/>
</dbReference>
<gene>
    <name evidence="2" type="ORF">BOVATA_038690</name>
</gene>
<dbReference type="GO" id="GO:0005829">
    <property type="term" value="C:cytosol"/>
    <property type="evidence" value="ECO:0007669"/>
    <property type="project" value="TreeGrafter"/>
</dbReference>
<accession>A0A2H6KHA4</accession>
<dbReference type="PRINTS" id="PR00315">
    <property type="entry name" value="ELONGATNFCT"/>
</dbReference>
<dbReference type="PANTHER" id="PTHR42908:SF8">
    <property type="entry name" value="TR-TYPE G DOMAIN-CONTAINING PROTEIN"/>
    <property type="match status" value="1"/>
</dbReference>
<evidence type="ECO:0000313" key="3">
    <source>
        <dbReference type="Proteomes" id="UP000236319"/>
    </source>
</evidence>
<evidence type="ECO:0000259" key="1">
    <source>
        <dbReference type="PROSITE" id="PS51722"/>
    </source>
</evidence>
<feature type="domain" description="Tr-type G" evidence="1">
    <location>
        <begin position="28"/>
        <end position="214"/>
    </location>
</feature>
<dbReference type="InterPro" id="IPR042116">
    <property type="entry name" value="TypA/BipA_C"/>
</dbReference>
<dbReference type="PANTHER" id="PTHR42908">
    <property type="entry name" value="TRANSLATION ELONGATION FACTOR-RELATED"/>
    <property type="match status" value="1"/>
</dbReference>
<dbReference type="InterPro" id="IPR009000">
    <property type="entry name" value="Transl_B-barrel_sf"/>
</dbReference>
<evidence type="ECO:0000313" key="2">
    <source>
        <dbReference type="EMBL" id="GBE62376.1"/>
    </source>
</evidence>
<dbReference type="GO" id="GO:0003924">
    <property type="term" value="F:GTPase activity"/>
    <property type="evidence" value="ECO:0007669"/>
    <property type="project" value="InterPro"/>
</dbReference>
<dbReference type="Pfam" id="PF00009">
    <property type="entry name" value="GTP_EFTU"/>
    <property type="match status" value="1"/>
</dbReference>
<name>A0A2H6KHA4_9APIC</name>
<dbReference type="EMBL" id="BDSA01000004">
    <property type="protein sequence ID" value="GBE62376.1"/>
    <property type="molecule type" value="Genomic_DNA"/>
</dbReference>
<dbReference type="Proteomes" id="UP000236319">
    <property type="component" value="Unassembled WGS sequence"/>
</dbReference>
<dbReference type="Gene3D" id="2.40.50.250">
    <property type="entry name" value="bipa protein"/>
    <property type="match status" value="1"/>
</dbReference>
<dbReference type="RefSeq" id="XP_028868619.1">
    <property type="nucleotide sequence ID" value="XM_029012786.1"/>
</dbReference>
<sequence length="627" mass="69067">MIIHSRRLFFGLFRCATRPLCRLQRGFTSIRNVAVVAHVDHGKTTLVDGLLRCSGEELTHSRAMDSHELEKERGITICSKVTRVEWSGRTFNIVDTPGHADFGGEVERILNIVDCVCLLVDVVEGPKPQTTFVLRKALENPDLRAIVVVNKCDRECNKTRSDIENELFELFVDCGASDEQLEFPLLFASAKENWVSSSYPVDRNQVSDTSKILECLSHVAPSPKVAPHQNFTLQVSLLDFEEGCALITGKINSGSIQKGATLHVKDCSNKVKGHTVVKDIFVAKHNGKVRLDGVARVGDIITIQCHKGITPEVNDTLGDSTEFEPIPPVKISEPVISVLVSANTSPLAGTDGKLQTTAEIGKRLKHEAKRNLTLCIEETADKDGYYLKGRGELQIGVLLENMRREGFEMTVSPLAAVTTVGEDGVEMEALQQLVVLCPSEMAPNVVDLLASRGVEVISYSDCRGGTEKITQLEFQGSTTQLLGLMVSLRDITRGRGEISLTTVDYRPYQKDNRNLRKNGSLISSCMGVATPFGLEPAMSKGTLFISEGTRVYEGMVIGESGTDKDIHLNVVRTKPVTGMRNKGGEQIIKIVCRQLTVEQALAYLSRDEQLELTPKRVVIRKKVLNKR</sequence>
<dbReference type="InterPro" id="IPR027417">
    <property type="entry name" value="P-loop_NTPase"/>
</dbReference>
<dbReference type="GO" id="GO:0005525">
    <property type="term" value="F:GTP binding"/>
    <property type="evidence" value="ECO:0007669"/>
    <property type="project" value="InterPro"/>
</dbReference>
<dbReference type="InterPro" id="IPR000640">
    <property type="entry name" value="EFG_V-like"/>
</dbReference>
<dbReference type="GO" id="GO:1990904">
    <property type="term" value="C:ribonucleoprotein complex"/>
    <property type="evidence" value="ECO:0007669"/>
    <property type="project" value="TreeGrafter"/>
</dbReference>
<dbReference type="Gene3D" id="2.40.30.10">
    <property type="entry name" value="Translation factors"/>
    <property type="match status" value="1"/>
</dbReference>
<proteinExistence type="predicted"/>
<dbReference type="InterPro" id="IPR035647">
    <property type="entry name" value="EFG_III/V"/>
</dbReference>
<dbReference type="InterPro" id="IPR048876">
    <property type="entry name" value="BipA_C"/>
</dbReference>
<dbReference type="GeneID" id="39876146"/>
<dbReference type="InterPro" id="IPR005225">
    <property type="entry name" value="Small_GTP-bd"/>
</dbReference>
<dbReference type="OrthoDB" id="364892at2759"/>
<dbReference type="AlphaFoldDB" id="A0A2H6KHA4"/>
<dbReference type="SUPFAM" id="SSF54980">
    <property type="entry name" value="EF-G C-terminal domain-like"/>
    <property type="match status" value="2"/>
</dbReference>
<dbReference type="Pfam" id="PF00679">
    <property type="entry name" value="EFG_C"/>
    <property type="match status" value="1"/>
</dbReference>